<evidence type="ECO:0000313" key="5">
    <source>
        <dbReference type="EMBL" id="OLR93905.1"/>
    </source>
</evidence>
<dbReference type="InterPro" id="IPR002018">
    <property type="entry name" value="CarbesteraseB"/>
</dbReference>
<evidence type="ECO:0000259" key="4">
    <source>
        <dbReference type="Pfam" id="PF00135"/>
    </source>
</evidence>
<dbReference type="EMBL" id="MKQR01000009">
    <property type="protein sequence ID" value="OLR93905.1"/>
    <property type="molecule type" value="Genomic_DNA"/>
</dbReference>
<dbReference type="Pfam" id="PF00135">
    <property type="entry name" value="COesterase"/>
    <property type="match status" value="1"/>
</dbReference>
<dbReference type="EC" id="3.1.1.-" evidence="3"/>
<organism evidence="5 6">
    <name type="scientific">Actinokineospora bangkokensis</name>
    <dbReference type="NCBI Taxonomy" id="1193682"/>
    <lineage>
        <taxon>Bacteria</taxon>
        <taxon>Bacillati</taxon>
        <taxon>Actinomycetota</taxon>
        <taxon>Actinomycetes</taxon>
        <taxon>Pseudonocardiales</taxon>
        <taxon>Pseudonocardiaceae</taxon>
        <taxon>Actinokineospora</taxon>
    </lineage>
</organism>
<sequence length="487" mass="51086">MRGLVVEHAAGALRGVEVDDGVLSWRGIPYAQPPVGELRLRPPQPVAAWSGTRDATRYGAPAVQPPPARPGLFDDPGAPVLPPCSEDCLVLNVTAPAGGTRRPVVVWLHGGGYQVGSGTDLAGDGASFARSHGLVVVTLNYRLGALGFLAVPGEHPTGALGLHDQVAALRWVRDNIAAFGGDPDRVAVVGLSAGAKSVANLMGSPRARGLFHRAASASGGADHVATPEQAASVTRRFLRELGTDRVRDVSAADLLAAQTALATDLRGTWLWRPAIDGVVLTSRPLDAVIAGSAAGVPLLAQHCLDECLAFAMGAPGVTKHADTVLAGHFGPAGRDALFAAYRRARPDLDETGLRVAVMTDNRYVVPTSRLADAQSAHAPVWRSRFDGPLTHLPEPFDTLPAMHGTDGPLIWAENSRMHQAWGAFLAGAAPTADDLPDWPTYTPERRTTMVISSGGGHTADDPQGAQRAAWDGLDWPSSTWWPLDGIS</sequence>
<evidence type="ECO:0000256" key="1">
    <source>
        <dbReference type="ARBA" id="ARBA00005964"/>
    </source>
</evidence>
<feature type="domain" description="Carboxylesterase type B" evidence="4">
    <location>
        <begin position="5"/>
        <end position="447"/>
    </location>
</feature>
<dbReference type="STRING" id="1193682.BJP25_15365"/>
<comment type="caution">
    <text evidence="5">The sequence shown here is derived from an EMBL/GenBank/DDBJ whole genome shotgun (WGS) entry which is preliminary data.</text>
</comment>
<dbReference type="Proteomes" id="UP000186040">
    <property type="component" value="Unassembled WGS sequence"/>
</dbReference>
<dbReference type="InterPro" id="IPR019826">
    <property type="entry name" value="Carboxylesterase_B_AS"/>
</dbReference>
<comment type="similarity">
    <text evidence="1 3">Belongs to the type-B carboxylesterase/lipase family.</text>
</comment>
<dbReference type="GO" id="GO:0016787">
    <property type="term" value="F:hydrolase activity"/>
    <property type="evidence" value="ECO:0007669"/>
    <property type="project" value="UniProtKB-KW"/>
</dbReference>
<dbReference type="AlphaFoldDB" id="A0A1Q9LPF6"/>
<protein>
    <recommendedName>
        <fullName evidence="3">Carboxylic ester hydrolase</fullName>
        <ecNumber evidence="3">3.1.1.-</ecNumber>
    </recommendedName>
</protein>
<gene>
    <name evidence="5" type="ORF">BJP25_15365</name>
</gene>
<reference evidence="5 6" key="1">
    <citation type="submission" date="2016-10" db="EMBL/GenBank/DDBJ databases">
        <title>The Draft Genome Sequence of Actinokineospora bangkokensis 44EHWT reveals the biosynthetic pathway of antifungal compounds Thailandins with unusual extender unit butylmalonyl-CoA.</title>
        <authorList>
            <person name="Greule A."/>
            <person name="Intra B."/>
            <person name="Flemming S."/>
            <person name="Rommel M.G."/>
            <person name="Panbangred W."/>
            <person name="Bechthold A."/>
        </authorList>
    </citation>
    <scope>NUCLEOTIDE SEQUENCE [LARGE SCALE GENOMIC DNA]</scope>
    <source>
        <strain evidence="5 6">44EHW</strain>
    </source>
</reference>
<keyword evidence="2 3" id="KW-0378">Hydrolase</keyword>
<dbReference type="SUPFAM" id="SSF53474">
    <property type="entry name" value="alpha/beta-Hydrolases"/>
    <property type="match status" value="1"/>
</dbReference>
<dbReference type="Gene3D" id="3.40.50.1820">
    <property type="entry name" value="alpha/beta hydrolase"/>
    <property type="match status" value="1"/>
</dbReference>
<keyword evidence="6" id="KW-1185">Reference proteome</keyword>
<dbReference type="InterPro" id="IPR029058">
    <property type="entry name" value="AB_hydrolase_fold"/>
</dbReference>
<dbReference type="PANTHER" id="PTHR11559">
    <property type="entry name" value="CARBOXYLESTERASE"/>
    <property type="match status" value="1"/>
</dbReference>
<evidence type="ECO:0000256" key="2">
    <source>
        <dbReference type="ARBA" id="ARBA00022801"/>
    </source>
</evidence>
<dbReference type="InterPro" id="IPR050309">
    <property type="entry name" value="Type-B_Carboxylest/Lipase"/>
</dbReference>
<accession>A0A1Q9LPF6</accession>
<dbReference type="PROSITE" id="PS00122">
    <property type="entry name" value="CARBOXYLESTERASE_B_1"/>
    <property type="match status" value="1"/>
</dbReference>
<name>A0A1Q9LPF6_9PSEU</name>
<proteinExistence type="inferred from homology"/>
<evidence type="ECO:0000256" key="3">
    <source>
        <dbReference type="RuleBase" id="RU361235"/>
    </source>
</evidence>
<evidence type="ECO:0000313" key="6">
    <source>
        <dbReference type="Proteomes" id="UP000186040"/>
    </source>
</evidence>